<organism evidence="9 10">
    <name type="scientific">Paenibacillus septentrionalis</name>
    <dbReference type="NCBI Taxonomy" id="429342"/>
    <lineage>
        <taxon>Bacteria</taxon>
        <taxon>Bacillati</taxon>
        <taxon>Bacillota</taxon>
        <taxon>Bacilli</taxon>
        <taxon>Bacillales</taxon>
        <taxon>Paenibacillaceae</taxon>
        <taxon>Paenibacillus</taxon>
    </lineage>
</organism>
<keyword evidence="3 7" id="KW-0812">Transmembrane</keyword>
<dbReference type="Proteomes" id="UP001596233">
    <property type="component" value="Unassembled WGS sequence"/>
</dbReference>
<evidence type="ECO:0000256" key="7">
    <source>
        <dbReference type="SAM" id="Phobius"/>
    </source>
</evidence>
<name>A0ABW1V2A5_9BACL</name>
<dbReference type="PANTHER" id="PTHR33885:SF3">
    <property type="entry name" value="PHAGE SHOCK PROTEIN C"/>
    <property type="match status" value="1"/>
</dbReference>
<dbReference type="EMBL" id="JBHSTE010000001">
    <property type="protein sequence ID" value="MFC6331823.1"/>
    <property type="molecule type" value="Genomic_DNA"/>
</dbReference>
<proteinExistence type="predicted"/>
<feature type="region of interest" description="Disordered" evidence="6">
    <location>
        <begin position="70"/>
        <end position="133"/>
    </location>
</feature>
<dbReference type="RefSeq" id="WP_379231458.1">
    <property type="nucleotide sequence ID" value="NZ_JBHSTE010000001.1"/>
</dbReference>
<keyword evidence="4 7" id="KW-1133">Transmembrane helix</keyword>
<feature type="transmembrane region" description="Helical" evidence="7">
    <location>
        <begin position="33"/>
        <end position="56"/>
    </location>
</feature>
<keyword evidence="5 7" id="KW-0472">Membrane</keyword>
<comment type="subcellular location">
    <subcellularLocation>
        <location evidence="1">Cell membrane</location>
        <topology evidence="1">Single-pass membrane protein</topology>
    </subcellularLocation>
</comment>
<comment type="caution">
    <text evidence="9">The sequence shown here is derived from an EMBL/GenBank/DDBJ whole genome shotgun (WGS) entry which is preliminary data.</text>
</comment>
<sequence>MVPVRKLYRSRENKMFTGLCGGLGELTNVDATLYRVLLVVLTILSSGIFILLYFIVSAVVPKTPGFHTPFGQQHRPYGGMPYGGNPYHQDPMNQRPPGQGPWTHGAAPYTNPQPQGQQTYQPSQATDQMMDDLEKKALRREIEELKAKISKMEKGE</sequence>
<evidence type="ECO:0000313" key="10">
    <source>
        <dbReference type="Proteomes" id="UP001596233"/>
    </source>
</evidence>
<gene>
    <name evidence="9" type="ORF">ACFP56_04245</name>
</gene>
<keyword evidence="10" id="KW-1185">Reference proteome</keyword>
<feature type="compositionally biased region" description="Low complexity" evidence="6">
    <location>
        <begin position="76"/>
        <end position="87"/>
    </location>
</feature>
<evidence type="ECO:0000256" key="5">
    <source>
        <dbReference type="ARBA" id="ARBA00023136"/>
    </source>
</evidence>
<dbReference type="InterPro" id="IPR052027">
    <property type="entry name" value="PspC"/>
</dbReference>
<evidence type="ECO:0000256" key="3">
    <source>
        <dbReference type="ARBA" id="ARBA00022692"/>
    </source>
</evidence>
<dbReference type="PANTHER" id="PTHR33885">
    <property type="entry name" value="PHAGE SHOCK PROTEIN C"/>
    <property type="match status" value="1"/>
</dbReference>
<reference evidence="10" key="1">
    <citation type="journal article" date="2019" name="Int. J. Syst. Evol. Microbiol.">
        <title>The Global Catalogue of Microorganisms (GCM) 10K type strain sequencing project: providing services to taxonomists for standard genome sequencing and annotation.</title>
        <authorList>
            <consortium name="The Broad Institute Genomics Platform"/>
            <consortium name="The Broad Institute Genome Sequencing Center for Infectious Disease"/>
            <person name="Wu L."/>
            <person name="Ma J."/>
        </authorList>
    </citation>
    <scope>NUCLEOTIDE SEQUENCE [LARGE SCALE GENOMIC DNA]</scope>
    <source>
        <strain evidence="10">PCU 280</strain>
    </source>
</reference>
<dbReference type="InterPro" id="IPR007168">
    <property type="entry name" value="Phageshock_PspC_N"/>
</dbReference>
<accession>A0ABW1V2A5</accession>
<evidence type="ECO:0000259" key="8">
    <source>
        <dbReference type="Pfam" id="PF04024"/>
    </source>
</evidence>
<feature type="compositionally biased region" description="Low complexity" evidence="6">
    <location>
        <begin position="108"/>
        <end position="124"/>
    </location>
</feature>
<evidence type="ECO:0000256" key="4">
    <source>
        <dbReference type="ARBA" id="ARBA00022989"/>
    </source>
</evidence>
<evidence type="ECO:0000313" key="9">
    <source>
        <dbReference type="EMBL" id="MFC6331823.1"/>
    </source>
</evidence>
<evidence type="ECO:0000256" key="6">
    <source>
        <dbReference type="SAM" id="MobiDB-lite"/>
    </source>
</evidence>
<protein>
    <submittedName>
        <fullName evidence="9">PspC domain-containing protein</fullName>
    </submittedName>
</protein>
<dbReference type="Pfam" id="PF04024">
    <property type="entry name" value="PspC"/>
    <property type="match status" value="1"/>
</dbReference>
<feature type="domain" description="Phage shock protein PspC N-terminal" evidence="8">
    <location>
        <begin position="5"/>
        <end position="62"/>
    </location>
</feature>
<evidence type="ECO:0000256" key="1">
    <source>
        <dbReference type="ARBA" id="ARBA00004162"/>
    </source>
</evidence>
<evidence type="ECO:0000256" key="2">
    <source>
        <dbReference type="ARBA" id="ARBA00022475"/>
    </source>
</evidence>
<keyword evidence="2" id="KW-1003">Cell membrane</keyword>